<evidence type="ECO:0000313" key="2">
    <source>
        <dbReference type="Proteomes" id="UP000790377"/>
    </source>
</evidence>
<dbReference type="Proteomes" id="UP000790377">
    <property type="component" value="Unassembled WGS sequence"/>
</dbReference>
<protein>
    <submittedName>
        <fullName evidence="1">Uncharacterized protein</fullName>
    </submittedName>
</protein>
<organism evidence="1 2">
    <name type="scientific">Hygrophoropsis aurantiaca</name>
    <dbReference type="NCBI Taxonomy" id="72124"/>
    <lineage>
        <taxon>Eukaryota</taxon>
        <taxon>Fungi</taxon>
        <taxon>Dikarya</taxon>
        <taxon>Basidiomycota</taxon>
        <taxon>Agaricomycotina</taxon>
        <taxon>Agaricomycetes</taxon>
        <taxon>Agaricomycetidae</taxon>
        <taxon>Boletales</taxon>
        <taxon>Coniophorineae</taxon>
        <taxon>Hygrophoropsidaceae</taxon>
        <taxon>Hygrophoropsis</taxon>
    </lineage>
</organism>
<name>A0ACB8A4K9_9AGAM</name>
<evidence type="ECO:0000313" key="1">
    <source>
        <dbReference type="EMBL" id="KAH7907998.1"/>
    </source>
</evidence>
<sequence>MAPLKKRVRHDLNVSEAVAAGKSWVLDMPLDIMLEIFNLLHPADLVSLCKTSKAFRSFLLDRGKCRKVWQTALDHAPMNMRTRKCPSFMSEPAYAKLLFDPLCHGCGTVVCETAKWNLRVRYVKNVLPQQLLDAGKAQWGKLFPTNRMTLSLMKLFLFPQKSLDPHFLLADIRHFQELCRGVEDPDALADIIDQRQRLTDAIAEHSKGWRKWETTMLRNIRQKRKQLILKNLRDLGYTQELKNMDARNSNDFGSLPVVHKGVPLDYAEWDQIEPILIRYMENYKVECDKKDLAKTYQPWFDFLRPISDEVSLGIARTQNYPCSPRTIDVSLLPEVRNILHDYEEMGSIRSVHAEKELRDNLPSLIKQWYDDALHKFQDHIRSQCKNGPDPFERAVQIFKCIQCHATLRGLSSMNHGCLYLIPTRNASSALKKWQTAQAEAENGEKTDFEIDWVAEYTAIGEDYFGSRPWNCAVLELEEDNERVLNIFKALREDPLTVSKQTMRNSNLRIFCNRCRHPPGKRVLMDWENVIKHCFKSHLNVEDSDVTWTLADSETGADIS</sequence>
<comment type="caution">
    <text evidence="1">The sequence shown here is derived from an EMBL/GenBank/DDBJ whole genome shotgun (WGS) entry which is preliminary data.</text>
</comment>
<keyword evidence="2" id="KW-1185">Reference proteome</keyword>
<accession>A0ACB8A4K9</accession>
<dbReference type="EMBL" id="MU267853">
    <property type="protein sequence ID" value="KAH7907998.1"/>
    <property type="molecule type" value="Genomic_DNA"/>
</dbReference>
<gene>
    <name evidence="1" type="ORF">BJ138DRAFT_1013617</name>
</gene>
<reference evidence="1" key="1">
    <citation type="journal article" date="2021" name="New Phytol.">
        <title>Evolutionary innovations through gain and loss of genes in the ectomycorrhizal Boletales.</title>
        <authorList>
            <person name="Wu G."/>
            <person name="Miyauchi S."/>
            <person name="Morin E."/>
            <person name="Kuo A."/>
            <person name="Drula E."/>
            <person name="Varga T."/>
            <person name="Kohler A."/>
            <person name="Feng B."/>
            <person name="Cao Y."/>
            <person name="Lipzen A."/>
            <person name="Daum C."/>
            <person name="Hundley H."/>
            <person name="Pangilinan J."/>
            <person name="Johnson J."/>
            <person name="Barry K."/>
            <person name="LaButti K."/>
            <person name="Ng V."/>
            <person name="Ahrendt S."/>
            <person name="Min B."/>
            <person name="Choi I.G."/>
            <person name="Park H."/>
            <person name="Plett J.M."/>
            <person name="Magnuson J."/>
            <person name="Spatafora J.W."/>
            <person name="Nagy L.G."/>
            <person name="Henrissat B."/>
            <person name="Grigoriev I.V."/>
            <person name="Yang Z.L."/>
            <person name="Xu J."/>
            <person name="Martin F.M."/>
        </authorList>
    </citation>
    <scope>NUCLEOTIDE SEQUENCE</scope>
    <source>
        <strain evidence="1">ATCC 28755</strain>
    </source>
</reference>
<proteinExistence type="predicted"/>